<evidence type="ECO:0000313" key="2">
    <source>
        <dbReference type="EMBL" id="CDW85831.1"/>
    </source>
</evidence>
<gene>
    <name evidence="2" type="primary">Contig5182.g5553</name>
    <name evidence="2" type="ORF">STYLEM_14918</name>
</gene>
<reference evidence="2 3" key="1">
    <citation type="submission" date="2014-06" db="EMBL/GenBank/DDBJ databases">
        <authorList>
            <person name="Swart Estienne"/>
        </authorList>
    </citation>
    <scope>NUCLEOTIDE SEQUENCE [LARGE SCALE GENOMIC DNA]</scope>
    <source>
        <strain evidence="2 3">130c</strain>
    </source>
</reference>
<proteinExistence type="predicted"/>
<dbReference type="PROSITE" id="PS50234">
    <property type="entry name" value="VWFA"/>
    <property type="match status" value="1"/>
</dbReference>
<organism evidence="2 3">
    <name type="scientific">Stylonychia lemnae</name>
    <name type="common">Ciliate</name>
    <dbReference type="NCBI Taxonomy" id="5949"/>
    <lineage>
        <taxon>Eukaryota</taxon>
        <taxon>Sar</taxon>
        <taxon>Alveolata</taxon>
        <taxon>Ciliophora</taxon>
        <taxon>Intramacronucleata</taxon>
        <taxon>Spirotrichea</taxon>
        <taxon>Stichotrichia</taxon>
        <taxon>Sporadotrichida</taxon>
        <taxon>Oxytrichidae</taxon>
        <taxon>Stylonychinae</taxon>
        <taxon>Stylonychia</taxon>
    </lineage>
</organism>
<sequence>MEAQNQESYKSAILKVQDLDKENYLVDFELTVKLEEYQNYIQNLKQKSIFFLVLDRTMSMRGYKLDKVKEATKFFMKKFYNKHKQERVAVILFDHKIKIVEPQQNFESFCEVLDNEYTPGASAVFYRPLQHINEIVKSQDLRQVKCIFITDGDDMYQDKTSEQVQSLKEYFTEFKIHAKFSIIGIGEHDSRMTRKIVELSTDYQAPGPYLYITSKNKKVIIENIIRFTRDCKKQSTLKKGIIYRLQNDIYIKAYAKDLDDDDNLRLQSGNIVVNKMILNQLIETRNEFTVKSEKLKVSVLRNQELVDDVEQRLLTRLNEFYELEFDLSPKLVHDKISKLIYEIAMETRSEGNILFIDKVSHILKDLQTIERFLQRLKVLNNEYLYDHEKGVFEAIRNQIMRRQDIYANEYIISRLDHTSTDHYIQKLYERFTVLKQSIIMLRADHLGKFSAFKITDLLTQKLQEEGILLNKKKNIIRLQDKKEIVELRLTVKKFFIDAQQKLEQNLQRKAIRGQHSNIADQTLNQSNSIQQPKVYDPTFSDYQMKASTIPETIFEMLDDMYQQDLSSEDAHQSFVIFDFDQRDVFDKGYKMFREKYPMTVIKFSGVYTENQTLSKINQSMLKEQSFVSNDLISNLNISIRSTLGDNDEIVTILNEYGKKITARVRTAWFR</sequence>
<feature type="domain" description="VWFA" evidence="1">
    <location>
        <begin position="49"/>
        <end position="228"/>
    </location>
</feature>
<dbReference type="Gene3D" id="3.40.50.410">
    <property type="entry name" value="von Willebrand factor, type A domain"/>
    <property type="match status" value="1"/>
</dbReference>
<name>A0A078AV07_STYLE</name>
<dbReference type="InParanoid" id="A0A078AV07"/>
<protein>
    <recommendedName>
        <fullName evidence="1">VWFA domain-containing protein</fullName>
    </recommendedName>
</protein>
<dbReference type="EMBL" id="CCKQ01014084">
    <property type="protein sequence ID" value="CDW85831.1"/>
    <property type="molecule type" value="Genomic_DNA"/>
</dbReference>
<dbReference type="AlphaFoldDB" id="A0A078AV07"/>
<dbReference type="Pfam" id="PF00092">
    <property type="entry name" value="VWA"/>
    <property type="match status" value="1"/>
</dbReference>
<evidence type="ECO:0000313" key="3">
    <source>
        <dbReference type="Proteomes" id="UP000039865"/>
    </source>
</evidence>
<accession>A0A078AV07</accession>
<dbReference type="Proteomes" id="UP000039865">
    <property type="component" value="Unassembled WGS sequence"/>
</dbReference>
<dbReference type="SUPFAM" id="SSF53300">
    <property type="entry name" value="vWA-like"/>
    <property type="match status" value="1"/>
</dbReference>
<keyword evidence="3" id="KW-1185">Reference proteome</keyword>
<dbReference type="InterPro" id="IPR036465">
    <property type="entry name" value="vWFA_dom_sf"/>
</dbReference>
<dbReference type="InterPro" id="IPR002035">
    <property type="entry name" value="VWF_A"/>
</dbReference>
<dbReference type="CDD" id="cd00198">
    <property type="entry name" value="vWFA"/>
    <property type="match status" value="1"/>
</dbReference>
<evidence type="ECO:0000259" key="1">
    <source>
        <dbReference type="PROSITE" id="PS50234"/>
    </source>
</evidence>